<organism evidence="1 2">
    <name type="scientific">Portunus trituberculatus</name>
    <name type="common">Swimming crab</name>
    <name type="synonym">Neptunus trituberculatus</name>
    <dbReference type="NCBI Taxonomy" id="210409"/>
    <lineage>
        <taxon>Eukaryota</taxon>
        <taxon>Metazoa</taxon>
        <taxon>Ecdysozoa</taxon>
        <taxon>Arthropoda</taxon>
        <taxon>Crustacea</taxon>
        <taxon>Multicrustacea</taxon>
        <taxon>Malacostraca</taxon>
        <taxon>Eumalacostraca</taxon>
        <taxon>Eucarida</taxon>
        <taxon>Decapoda</taxon>
        <taxon>Pleocyemata</taxon>
        <taxon>Brachyura</taxon>
        <taxon>Eubrachyura</taxon>
        <taxon>Portunoidea</taxon>
        <taxon>Portunidae</taxon>
        <taxon>Portuninae</taxon>
        <taxon>Portunus</taxon>
    </lineage>
</organism>
<evidence type="ECO:0000313" key="2">
    <source>
        <dbReference type="Proteomes" id="UP000324222"/>
    </source>
</evidence>
<evidence type="ECO:0000313" key="1">
    <source>
        <dbReference type="EMBL" id="MPC89040.1"/>
    </source>
</evidence>
<name>A0A5B7IWK9_PORTR</name>
<dbReference type="AlphaFoldDB" id="A0A5B7IWK9"/>
<comment type="caution">
    <text evidence="1">The sequence shown here is derived from an EMBL/GenBank/DDBJ whole genome shotgun (WGS) entry which is preliminary data.</text>
</comment>
<reference evidence="1 2" key="1">
    <citation type="submission" date="2019-05" db="EMBL/GenBank/DDBJ databases">
        <title>Another draft genome of Portunus trituberculatus and its Hox gene families provides insights of decapod evolution.</title>
        <authorList>
            <person name="Jeong J.-H."/>
            <person name="Song I."/>
            <person name="Kim S."/>
            <person name="Choi T."/>
            <person name="Kim D."/>
            <person name="Ryu S."/>
            <person name="Kim W."/>
        </authorList>
    </citation>
    <scope>NUCLEOTIDE SEQUENCE [LARGE SCALE GENOMIC DNA]</scope>
    <source>
        <tissue evidence="1">Muscle</tissue>
    </source>
</reference>
<dbReference type="Proteomes" id="UP000324222">
    <property type="component" value="Unassembled WGS sequence"/>
</dbReference>
<protein>
    <submittedName>
        <fullName evidence="1">Uncharacterized protein</fullName>
    </submittedName>
</protein>
<keyword evidence="2" id="KW-1185">Reference proteome</keyword>
<gene>
    <name evidence="1" type="ORF">E2C01_083968</name>
</gene>
<accession>A0A5B7IWK9</accession>
<proteinExistence type="predicted"/>
<dbReference type="EMBL" id="VSRR010079734">
    <property type="protein sequence ID" value="MPC89040.1"/>
    <property type="molecule type" value="Genomic_DNA"/>
</dbReference>
<sequence>MSPGVRPSMQTSLSLMHQGQKCMTDTIFFQTNQCVWQQITSIEGEKKRLTSDHSNCDRTAVMEIVLQPLMAGSGGSGS</sequence>